<dbReference type="InterPro" id="IPR000719">
    <property type="entry name" value="Prot_kinase_dom"/>
</dbReference>
<sequence>MTWLVVATFLLSTLVTGALILFSSGFFKKSNANSTPNTRLPPTLAAWRKIETLESEAIWQRFLPILDAAGLQLWSHARDRIFKAPNVTFPQQNGLIYSGPKQVNFDGTSPGTPGSRRIFRHPKSLSRIARFHNGTDVLIRVIRVNQEGLDHLSILRQLSRSPASLLSQNHTLHMLDEIESPLNITFGIFPIVGSSLAEAVNDWAENSLGDVMEMYLQALEALKYIHTHWIAHRDAFLDNFLVQWQPESLLMQRVSHSHPRVYLTDFELAIQFPEGAECICYGRPSGGSIAHNSYGRSCPDDVLSGSGFISC</sequence>
<dbReference type="Gene3D" id="1.10.510.10">
    <property type="entry name" value="Transferase(Phosphotransferase) domain 1"/>
    <property type="match status" value="1"/>
</dbReference>
<reference evidence="2 3" key="1">
    <citation type="journal article" date="2019" name="Nat. Ecol. Evol.">
        <title>Megaphylogeny resolves global patterns of mushroom evolution.</title>
        <authorList>
            <person name="Varga T."/>
            <person name="Krizsan K."/>
            <person name="Foldi C."/>
            <person name="Dima B."/>
            <person name="Sanchez-Garcia M."/>
            <person name="Sanchez-Ramirez S."/>
            <person name="Szollosi G.J."/>
            <person name="Szarkandi J.G."/>
            <person name="Papp V."/>
            <person name="Albert L."/>
            <person name="Andreopoulos W."/>
            <person name="Angelini C."/>
            <person name="Antonin V."/>
            <person name="Barry K.W."/>
            <person name="Bougher N.L."/>
            <person name="Buchanan P."/>
            <person name="Buyck B."/>
            <person name="Bense V."/>
            <person name="Catcheside P."/>
            <person name="Chovatia M."/>
            <person name="Cooper J."/>
            <person name="Damon W."/>
            <person name="Desjardin D."/>
            <person name="Finy P."/>
            <person name="Geml J."/>
            <person name="Haridas S."/>
            <person name="Hughes K."/>
            <person name="Justo A."/>
            <person name="Karasinski D."/>
            <person name="Kautmanova I."/>
            <person name="Kiss B."/>
            <person name="Kocsube S."/>
            <person name="Kotiranta H."/>
            <person name="LaButti K.M."/>
            <person name="Lechner B.E."/>
            <person name="Liimatainen K."/>
            <person name="Lipzen A."/>
            <person name="Lukacs Z."/>
            <person name="Mihaltcheva S."/>
            <person name="Morgado L.N."/>
            <person name="Niskanen T."/>
            <person name="Noordeloos M.E."/>
            <person name="Ohm R.A."/>
            <person name="Ortiz-Santana B."/>
            <person name="Ovrebo C."/>
            <person name="Racz N."/>
            <person name="Riley R."/>
            <person name="Savchenko A."/>
            <person name="Shiryaev A."/>
            <person name="Soop K."/>
            <person name="Spirin V."/>
            <person name="Szebenyi C."/>
            <person name="Tomsovsky M."/>
            <person name="Tulloss R.E."/>
            <person name="Uehling J."/>
            <person name="Grigoriev I.V."/>
            <person name="Vagvolgyi C."/>
            <person name="Papp T."/>
            <person name="Martin F.M."/>
            <person name="Miettinen O."/>
            <person name="Hibbett D.S."/>
            <person name="Nagy L.G."/>
        </authorList>
    </citation>
    <scope>NUCLEOTIDE SEQUENCE [LARGE SCALE GENOMIC DNA]</scope>
    <source>
        <strain evidence="2 3">CBS 962.96</strain>
    </source>
</reference>
<feature type="non-terminal residue" evidence="2">
    <location>
        <position position="1"/>
    </location>
</feature>
<dbReference type="Proteomes" id="UP000297245">
    <property type="component" value="Unassembled WGS sequence"/>
</dbReference>
<dbReference type="InterPro" id="IPR011009">
    <property type="entry name" value="Kinase-like_dom_sf"/>
</dbReference>
<evidence type="ECO:0000313" key="3">
    <source>
        <dbReference type="Proteomes" id="UP000297245"/>
    </source>
</evidence>
<protein>
    <recommendedName>
        <fullName evidence="1">Protein kinase domain-containing protein</fullName>
    </recommendedName>
</protein>
<feature type="domain" description="Protein kinase" evidence="1">
    <location>
        <begin position="102"/>
        <end position="311"/>
    </location>
</feature>
<dbReference type="EMBL" id="ML179243">
    <property type="protein sequence ID" value="THU93681.1"/>
    <property type="molecule type" value="Genomic_DNA"/>
</dbReference>
<dbReference type="SUPFAM" id="SSF56112">
    <property type="entry name" value="Protein kinase-like (PK-like)"/>
    <property type="match status" value="1"/>
</dbReference>
<dbReference type="OrthoDB" id="2985259at2759"/>
<evidence type="ECO:0000313" key="2">
    <source>
        <dbReference type="EMBL" id="THU93681.1"/>
    </source>
</evidence>
<dbReference type="GO" id="GO:0004672">
    <property type="term" value="F:protein kinase activity"/>
    <property type="evidence" value="ECO:0007669"/>
    <property type="project" value="InterPro"/>
</dbReference>
<gene>
    <name evidence="2" type="ORF">K435DRAFT_967183</name>
</gene>
<dbReference type="AlphaFoldDB" id="A0A4S8LWB6"/>
<proteinExistence type="predicted"/>
<organism evidence="2 3">
    <name type="scientific">Dendrothele bispora (strain CBS 962.96)</name>
    <dbReference type="NCBI Taxonomy" id="1314807"/>
    <lineage>
        <taxon>Eukaryota</taxon>
        <taxon>Fungi</taxon>
        <taxon>Dikarya</taxon>
        <taxon>Basidiomycota</taxon>
        <taxon>Agaricomycotina</taxon>
        <taxon>Agaricomycetes</taxon>
        <taxon>Agaricomycetidae</taxon>
        <taxon>Agaricales</taxon>
        <taxon>Agaricales incertae sedis</taxon>
        <taxon>Dendrothele</taxon>
    </lineage>
</organism>
<dbReference type="PROSITE" id="PS50011">
    <property type="entry name" value="PROTEIN_KINASE_DOM"/>
    <property type="match status" value="1"/>
</dbReference>
<name>A0A4S8LWB6_DENBC</name>
<dbReference type="GO" id="GO:0005524">
    <property type="term" value="F:ATP binding"/>
    <property type="evidence" value="ECO:0007669"/>
    <property type="project" value="InterPro"/>
</dbReference>
<accession>A0A4S8LWB6</accession>
<keyword evidence="3" id="KW-1185">Reference proteome</keyword>
<evidence type="ECO:0000259" key="1">
    <source>
        <dbReference type="PROSITE" id="PS50011"/>
    </source>
</evidence>